<reference evidence="3" key="1">
    <citation type="submission" date="2019-09" db="UniProtKB">
        <authorList>
            <consortium name="WormBaseParasite"/>
        </authorList>
    </citation>
    <scope>IDENTIFICATION</scope>
</reference>
<organism evidence="2 3">
    <name type="scientific">Heligmosomoides polygyrus</name>
    <name type="common">Parasitic roundworm</name>
    <dbReference type="NCBI Taxonomy" id="6339"/>
    <lineage>
        <taxon>Eukaryota</taxon>
        <taxon>Metazoa</taxon>
        <taxon>Ecdysozoa</taxon>
        <taxon>Nematoda</taxon>
        <taxon>Chromadorea</taxon>
        <taxon>Rhabditida</taxon>
        <taxon>Rhabditina</taxon>
        <taxon>Rhabditomorpha</taxon>
        <taxon>Strongyloidea</taxon>
        <taxon>Heligmosomidae</taxon>
        <taxon>Heligmosomoides</taxon>
    </lineage>
</organism>
<evidence type="ECO:0000313" key="3">
    <source>
        <dbReference type="WBParaSite" id="HPBE_0000116601-mRNA-1"/>
    </source>
</evidence>
<name>A0A183F4S4_HELPZ</name>
<protein>
    <submittedName>
        <fullName evidence="3">Transferrin-like domain-containing protein</fullName>
    </submittedName>
</protein>
<proteinExistence type="predicted"/>
<feature type="region of interest" description="Disordered" evidence="1">
    <location>
        <begin position="1"/>
        <end position="20"/>
    </location>
</feature>
<dbReference type="AlphaFoldDB" id="A0A183F4S4"/>
<dbReference type="WBParaSite" id="HPBE_0000116601-mRNA-1">
    <property type="protein sequence ID" value="HPBE_0000116601-mRNA-1"/>
    <property type="gene ID" value="HPBE_0000116601"/>
</dbReference>
<evidence type="ECO:0000256" key="1">
    <source>
        <dbReference type="SAM" id="MobiDB-lite"/>
    </source>
</evidence>
<sequence>LPYETVATQHRPLSEDHTSERCGSGRIKWLQPKEKEAAVIPRIADGDNCRQSLEGCYRCENSGCTLRTWHNEAWTTLGRQVCMAMD</sequence>
<dbReference type="Proteomes" id="UP000050761">
    <property type="component" value="Unassembled WGS sequence"/>
</dbReference>
<evidence type="ECO:0000313" key="2">
    <source>
        <dbReference type="Proteomes" id="UP000050761"/>
    </source>
</evidence>
<accession>A0A183F4S4</accession>
<keyword evidence="2" id="KW-1185">Reference proteome</keyword>